<evidence type="ECO:0000313" key="2">
    <source>
        <dbReference type="Proteomes" id="UP000437068"/>
    </source>
</evidence>
<dbReference type="Proteomes" id="UP000437068">
    <property type="component" value="Unassembled WGS sequence"/>
</dbReference>
<protein>
    <submittedName>
        <fullName evidence="1">Uncharacterized protein</fullName>
    </submittedName>
</protein>
<dbReference type="AlphaFoldDB" id="A0A6A4BPI0"/>
<organism evidence="1 2">
    <name type="scientific">Phytophthora fragariae</name>
    <dbReference type="NCBI Taxonomy" id="53985"/>
    <lineage>
        <taxon>Eukaryota</taxon>
        <taxon>Sar</taxon>
        <taxon>Stramenopiles</taxon>
        <taxon>Oomycota</taxon>
        <taxon>Peronosporomycetes</taxon>
        <taxon>Peronosporales</taxon>
        <taxon>Peronosporaceae</taxon>
        <taxon>Phytophthora</taxon>
    </lineage>
</organism>
<reference evidence="1 2" key="1">
    <citation type="submission" date="2018-08" db="EMBL/GenBank/DDBJ databases">
        <title>Genomic investigation of the strawberry pathogen Phytophthora fragariae indicates pathogenicity is determined by transcriptional variation in three key races.</title>
        <authorList>
            <person name="Adams T.M."/>
            <person name="Armitage A.D."/>
            <person name="Sobczyk M.K."/>
            <person name="Bates H.J."/>
            <person name="Dunwell J.M."/>
            <person name="Nellist C.F."/>
            <person name="Harrison R.J."/>
        </authorList>
    </citation>
    <scope>NUCLEOTIDE SEQUENCE [LARGE SCALE GENOMIC DNA]</scope>
    <source>
        <strain evidence="1 2">A4</strain>
    </source>
</reference>
<gene>
    <name evidence="1" type="ORF">PF001_g26480</name>
</gene>
<accession>A0A6A4BPI0</accession>
<name>A0A6A4BPI0_9STRA</name>
<comment type="caution">
    <text evidence="1">The sequence shown here is derived from an EMBL/GenBank/DDBJ whole genome shotgun (WGS) entry which is preliminary data.</text>
</comment>
<proteinExistence type="predicted"/>
<dbReference type="EMBL" id="QXGE01003333">
    <property type="protein sequence ID" value="KAE9275666.1"/>
    <property type="molecule type" value="Genomic_DNA"/>
</dbReference>
<evidence type="ECO:0000313" key="1">
    <source>
        <dbReference type="EMBL" id="KAE9275666.1"/>
    </source>
</evidence>
<sequence>MHHCMTCASSFMSSSLSGCRCAGTSAFTPAVENTVNSSLRVPPNCSISSCSLFSACNCCLSPLDFT</sequence>